<accession>A0AAW1QQS0</accession>
<dbReference type="PANTHER" id="PTHR46521">
    <property type="entry name" value="SUCROSE-PHOSPHATASE 2-RELATED"/>
    <property type="match status" value="1"/>
</dbReference>
<dbReference type="SUPFAM" id="SSF56784">
    <property type="entry name" value="HAD-like"/>
    <property type="match status" value="1"/>
</dbReference>
<dbReference type="AlphaFoldDB" id="A0AAW1QQS0"/>
<evidence type="ECO:0000259" key="7">
    <source>
        <dbReference type="Pfam" id="PF05116"/>
    </source>
</evidence>
<dbReference type="GO" id="GO:0000287">
    <property type="term" value="F:magnesium ion binding"/>
    <property type="evidence" value="ECO:0007669"/>
    <property type="project" value="UniProtKB-UniRule"/>
</dbReference>
<comment type="subunit">
    <text evidence="6">Homodimer.</text>
</comment>
<evidence type="ECO:0000256" key="2">
    <source>
        <dbReference type="ARBA" id="ARBA00005070"/>
    </source>
</evidence>
<keyword evidence="9" id="KW-1185">Reference proteome</keyword>
<dbReference type="NCBIfam" id="TIGR01482">
    <property type="entry name" value="SPP-subfamily"/>
    <property type="match status" value="1"/>
</dbReference>
<evidence type="ECO:0000313" key="9">
    <source>
        <dbReference type="Proteomes" id="UP001489004"/>
    </source>
</evidence>
<sequence>MVDHEDHDHKALHRFNELWKTNFAHDSLLVFSTGRSHNLFTKLQQEAPLLVPDVLVCSVGTEIFFESAGSEPQADKKWAAELDQGWNREAALAAAASIPELKAQAESEQRPHKLSYHLSTKGDAAKQAISQLEAKLADAGVKAKVIYSGGVDVDILPFNASKGDGLKFLLKEIWDAGGAPKEGVMVCGDSGNDVELFAVPDRGRSPSVQES</sequence>
<name>A0AAW1QQS0_9CHLO</name>
<evidence type="ECO:0000256" key="5">
    <source>
        <dbReference type="ARBA" id="ARBA00048036"/>
    </source>
</evidence>
<dbReference type="PANTHER" id="PTHR46521:SF4">
    <property type="entry name" value="SUCROSE-PHOSPHATASE 2-RELATED"/>
    <property type="match status" value="1"/>
</dbReference>
<dbReference type="EC" id="3.1.3.24" evidence="6"/>
<comment type="catalytic activity">
    <reaction evidence="5 6">
        <text>sucrose 6(F)-phosphate + H2O = sucrose + phosphate</text>
        <dbReference type="Rhea" id="RHEA:19289"/>
        <dbReference type="ChEBI" id="CHEBI:15377"/>
        <dbReference type="ChEBI" id="CHEBI:17992"/>
        <dbReference type="ChEBI" id="CHEBI:43474"/>
        <dbReference type="ChEBI" id="CHEBI:57723"/>
        <dbReference type="EC" id="3.1.3.24"/>
    </reaction>
</comment>
<comment type="caution">
    <text evidence="8">The sequence shown here is derived from an EMBL/GenBank/DDBJ whole genome shotgun (WGS) entry which is preliminary data.</text>
</comment>
<dbReference type="GO" id="GO:0050307">
    <property type="term" value="F:sucrose-phosphate phosphatase activity"/>
    <property type="evidence" value="ECO:0007669"/>
    <property type="project" value="UniProtKB-UniRule"/>
</dbReference>
<gene>
    <name evidence="8" type="ORF">WJX72_006056</name>
</gene>
<dbReference type="InterPro" id="IPR006379">
    <property type="entry name" value="HAD-SF_hydro_IIB"/>
</dbReference>
<dbReference type="InterPro" id="IPR012847">
    <property type="entry name" value="Sucrose_phosphatase_pln/cyn"/>
</dbReference>
<dbReference type="InterPro" id="IPR036412">
    <property type="entry name" value="HAD-like_sf"/>
</dbReference>
<organism evidence="8 9">
    <name type="scientific">[Myrmecia] bisecta</name>
    <dbReference type="NCBI Taxonomy" id="41462"/>
    <lineage>
        <taxon>Eukaryota</taxon>
        <taxon>Viridiplantae</taxon>
        <taxon>Chlorophyta</taxon>
        <taxon>core chlorophytes</taxon>
        <taxon>Trebouxiophyceae</taxon>
        <taxon>Trebouxiales</taxon>
        <taxon>Trebouxiaceae</taxon>
        <taxon>Myrmecia</taxon>
    </lineage>
</organism>
<dbReference type="Gene3D" id="3.90.1070.10">
    <property type="match status" value="1"/>
</dbReference>
<evidence type="ECO:0000313" key="8">
    <source>
        <dbReference type="EMBL" id="KAK9823869.1"/>
    </source>
</evidence>
<dbReference type="Pfam" id="PF05116">
    <property type="entry name" value="S6PP"/>
    <property type="match status" value="1"/>
</dbReference>
<comment type="pathway">
    <text evidence="2 6">Glycan biosynthesis; sucrose biosynthesis; sucrose from D-fructose 6-phosphate and UDP-alpha-D-glucose: step 2/2.</text>
</comment>
<protein>
    <recommendedName>
        <fullName evidence="6">Sucrose-phosphatase</fullName>
        <ecNumber evidence="6">3.1.3.24</ecNumber>
    </recommendedName>
</protein>
<comment type="similarity">
    <text evidence="3 6">Belongs to the sucrose phosphatase family.</text>
</comment>
<dbReference type="InterPro" id="IPR051518">
    <property type="entry name" value="Sucrose_Phosphatase"/>
</dbReference>
<feature type="domain" description="Sucrose phosphatase-like" evidence="7">
    <location>
        <begin position="6"/>
        <end position="199"/>
    </location>
</feature>
<evidence type="ECO:0000256" key="6">
    <source>
        <dbReference type="RuleBase" id="RU368007"/>
    </source>
</evidence>
<reference evidence="8 9" key="1">
    <citation type="journal article" date="2024" name="Nat. Commun.">
        <title>Phylogenomics reveals the evolutionary origins of lichenization in chlorophyte algae.</title>
        <authorList>
            <person name="Puginier C."/>
            <person name="Libourel C."/>
            <person name="Otte J."/>
            <person name="Skaloud P."/>
            <person name="Haon M."/>
            <person name="Grisel S."/>
            <person name="Petersen M."/>
            <person name="Berrin J.G."/>
            <person name="Delaux P.M."/>
            <person name="Dal Grande F."/>
            <person name="Keller J."/>
        </authorList>
    </citation>
    <scope>NUCLEOTIDE SEQUENCE [LARGE SCALE GENOMIC DNA]</scope>
    <source>
        <strain evidence="8 9">SAG 2043</strain>
    </source>
</reference>
<evidence type="ECO:0000256" key="3">
    <source>
        <dbReference type="ARBA" id="ARBA00007211"/>
    </source>
</evidence>
<evidence type="ECO:0000256" key="1">
    <source>
        <dbReference type="ARBA" id="ARBA00001946"/>
    </source>
</evidence>
<keyword evidence="4 6" id="KW-0378">Hydrolase</keyword>
<dbReference type="NCBIfam" id="TIGR01484">
    <property type="entry name" value="HAD-SF-IIB"/>
    <property type="match status" value="1"/>
</dbReference>
<comment type="cofactor">
    <cofactor evidence="1 6">
        <name>Mg(2+)</name>
        <dbReference type="ChEBI" id="CHEBI:18420"/>
    </cofactor>
</comment>
<evidence type="ECO:0000256" key="4">
    <source>
        <dbReference type="ARBA" id="ARBA00022801"/>
    </source>
</evidence>
<dbReference type="EMBL" id="JALJOR010000002">
    <property type="protein sequence ID" value="KAK9823869.1"/>
    <property type="molecule type" value="Genomic_DNA"/>
</dbReference>
<dbReference type="NCBIfam" id="TIGR01485">
    <property type="entry name" value="SPP_plant-cyano"/>
    <property type="match status" value="1"/>
</dbReference>
<comment type="function">
    <text evidence="6">Catalyzes the final step of sucrose synthesis.</text>
</comment>
<dbReference type="InterPro" id="IPR006380">
    <property type="entry name" value="SPP-like_dom"/>
</dbReference>
<dbReference type="Proteomes" id="UP001489004">
    <property type="component" value="Unassembled WGS sequence"/>
</dbReference>
<dbReference type="GO" id="GO:0005986">
    <property type="term" value="P:sucrose biosynthetic process"/>
    <property type="evidence" value="ECO:0007669"/>
    <property type="project" value="UniProtKB-UniRule"/>
</dbReference>
<proteinExistence type="inferred from homology"/>
<keyword evidence="6" id="KW-0460">Magnesium</keyword>